<dbReference type="PANTHER" id="PTHR36302:SF1">
    <property type="entry name" value="COPPER CHAPERONE PCU(A)C"/>
    <property type="match status" value="1"/>
</dbReference>
<evidence type="ECO:0000313" key="2">
    <source>
        <dbReference type="EMBL" id="SKA38351.1"/>
    </source>
</evidence>
<feature type="chain" id="PRO_5012097558" description="Copper(I)-binding protein" evidence="1">
    <location>
        <begin position="32"/>
        <end position="154"/>
    </location>
</feature>
<dbReference type="InterPro" id="IPR007410">
    <property type="entry name" value="LpqE-like"/>
</dbReference>
<evidence type="ECO:0008006" key="4">
    <source>
        <dbReference type="Google" id="ProtNLM"/>
    </source>
</evidence>
<reference evidence="2 3" key="1">
    <citation type="submission" date="2017-02" db="EMBL/GenBank/DDBJ databases">
        <authorList>
            <person name="Peterson S.W."/>
        </authorList>
    </citation>
    <scope>NUCLEOTIDE SEQUENCE [LARGE SCALE GENOMIC DNA]</scope>
    <source>
        <strain evidence="2 3">USBA 369</strain>
    </source>
</reference>
<dbReference type="SUPFAM" id="SSF110087">
    <property type="entry name" value="DR1885-like metal-binding protein"/>
    <property type="match status" value="1"/>
</dbReference>
<dbReference type="OrthoDB" id="9796962at2"/>
<keyword evidence="1" id="KW-0732">Signal</keyword>
<dbReference type="InterPro" id="IPR036182">
    <property type="entry name" value="PCuAC_sf"/>
</dbReference>
<dbReference type="Proteomes" id="UP000190135">
    <property type="component" value="Unassembled WGS sequence"/>
</dbReference>
<dbReference type="Pfam" id="PF04314">
    <property type="entry name" value="PCuAC"/>
    <property type="match status" value="1"/>
</dbReference>
<feature type="signal peptide" evidence="1">
    <location>
        <begin position="1"/>
        <end position="31"/>
    </location>
</feature>
<sequence>MEKYPARMTRRELFAALAGVALLFPPQAATAHSYKLGDIAVGHVWASQPESGGGVAVYGPILNQGDAAVQLIDASTPVAEDVRIRTAADGEERWSDTIDLEPGKPLALAPWRQHLWLSGLKRELKEGDAFDLTLDFGGAGSLTMQVEIEPGGGN</sequence>
<dbReference type="STRING" id="1365950.SAMN05428963_12512"/>
<dbReference type="AlphaFoldDB" id="A0A1T4TDD3"/>
<evidence type="ECO:0000256" key="1">
    <source>
        <dbReference type="SAM" id="SignalP"/>
    </source>
</evidence>
<organism evidence="2 3">
    <name type="scientific">Consotaella salsifontis</name>
    <dbReference type="NCBI Taxonomy" id="1365950"/>
    <lineage>
        <taxon>Bacteria</taxon>
        <taxon>Pseudomonadati</taxon>
        <taxon>Pseudomonadota</taxon>
        <taxon>Alphaproteobacteria</taxon>
        <taxon>Hyphomicrobiales</taxon>
        <taxon>Aurantimonadaceae</taxon>
        <taxon>Consotaella</taxon>
    </lineage>
</organism>
<gene>
    <name evidence="2" type="ORF">SAMN05428963_12512</name>
</gene>
<dbReference type="RefSeq" id="WP_131829986.1">
    <property type="nucleotide sequence ID" value="NZ_FUXL01000025.1"/>
</dbReference>
<name>A0A1T4TDD3_9HYPH</name>
<evidence type="ECO:0000313" key="3">
    <source>
        <dbReference type="Proteomes" id="UP000190135"/>
    </source>
</evidence>
<dbReference type="EMBL" id="FUXL01000025">
    <property type="protein sequence ID" value="SKA38351.1"/>
    <property type="molecule type" value="Genomic_DNA"/>
</dbReference>
<proteinExistence type="predicted"/>
<dbReference type="Gene3D" id="2.60.40.1890">
    <property type="entry name" value="PCu(A)C copper chaperone"/>
    <property type="match status" value="1"/>
</dbReference>
<dbReference type="InterPro" id="IPR058248">
    <property type="entry name" value="Lxx211020-like"/>
</dbReference>
<accession>A0A1T4TDD3</accession>
<dbReference type="PANTHER" id="PTHR36302">
    <property type="entry name" value="BLR7088 PROTEIN"/>
    <property type="match status" value="1"/>
</dbReference>
<keyword evidence="3" id="KW-1185">Reference proteome</keyword>
<protein>
    <recommendedName>
        <fullName evidence="4">Copper(I)-binding protein</fullName>
    </recommendedName>
</protein>